<dbReference type="Proteomes" id="UP000218677">
    <property type="component" value="Unassembled WGS sequence"/>
</dbReference>
<name>A0A2A4HGK5_9GAMM</name>
<dbReference type="EMBL" id="NWUX01000042">
    <property type="protein sequence ID" value="PCF93477.1"/>
    <property type="molecule type" value="Genomic_DNA"/>
</dbReference>
<comment type="caution">
    <text evidence="1">The sequence shown here is derived from an EMBL/GenBank/DDBJ whole genome shotgun (WGS) entry which is preliminary data.</text>
</comment>
<keyword evidence="2" id="KW-1185">Reference proteome</keyword>
<reference evidence="2" key="1">
    <citation type="submission" date="2017-09" db="EMBL/GenBank/DDBJ databases">
        <authorList>
            <person name="Cho G.-S."/>
            <person name="Oguntoyinbo F.A."/>
            <person name="Cnockaert M."/>
            <person name="Kabisch J."/>
            <person name="Neve H."/>
            <person name="Bockelmann W."/>
            <person name="Wenning M."/>
            <person name="Franz C.M."/>
            <person name="Vandamme P."/>
        </authorList>
    </citation>
    <scope>NUCLEOTIDE SEQUENCE [LARGE SCALE GENOMIC DNA]</scope>
    <source>
        <strain evidence="2">MBT G8648</strain>
    </source>
</reference>
<dbReference type="Pfam" id="PF13557">
    <property type="entry name" value="Phenol_MetA_deg"/>
    <property type="match status" value="1"/>
</dbReference>
<protein>
    <recommendedName>
        <fullName evidence="3">Transporter</fullName>
    </recommendedName>
</protein>
<evidence type="ECO:0000313" key="2">
    <source>
        <dbReference type="Proteomes" id="UP000218677"/>
    </source>
</evidence>
<dbReference type="AlphaFoldDB" id="A0A2A4HGK5"/>
<gene>
    <name evidence="1" type="ORF">CPA45_22170</name>
</gene>
<evidence type="ECO:0000313" key="1">
    <source>
        <dbReference type="EMBL" id="PCF93477.1"/>
    </source>
</evidence>
<proteinExistence type="predicted"/>
<accession>A0A2A4HGK5</accession>
<dbReference type="RefSeq" id="WP_096655457.1">
    <property type="nucleotide sequence ID" value="NZ_NWUX01000042.1"/>
</dbReference>
<dbReference type="OrthoDB" id="191143at2"/>
<sequence>MEIPTVTTFNPTTDNKTTRWSVKGILIAGGLTLSITTTHAAEITTDPGDYVPLPAGSNLGLLYLQHASRDSVYSNGDQLPGEAGLDTHIGLARFIHYLDIGGYTVNPQVILPFGKVDLTSPFGPLEPESSTGIGDPMIGATAWLVNNPDQQQWFGLSAFASIPFGQYDSHKGPVNVGENRWKGIFQAGYVTGLSDHFMLDLIGEYAVYGDNDDFFNTRLEQNDSQSLQAHLRYLISPQTHVALSYYHAFGGETTVGGVDQDDALNTNRWQATFSTFVQPTLQLQAQYGQDIDVENGFKEDQRFNLRLAKVF</sequence>
<organism evidence="1 2">
    <name type="scientific">Vreelandella nigrificans</name>
    <dbReference type="NCBI Taxonomy" id="2042704"/>
    <lineage>
        <taxon>Bacteria</taxon>
        <taxon>Pseudomonadati</taxon>
        <taxon>Pseudomonadota</taxon>
        <taxon>Gammaproteobacteria</taxon>
        <taxon>Oceanospirillales</taxon>
        <taxon>Halomonadaceae</taxon>
        <taxon>Vreelandella</taxon>
    </lineage>
</organism>
<evidence type="ECO:0008006" key="3">
    <source>
        <dbReference type="Google" id="ProtNLM"/>
    </source>
</evidence>
<dbReference type="InterPro" id="IPR025737">
    <property type="entry name" value="FApF"/>
</dbReference>